<evidence type="ECO:0000313" key="4">
    <source>
        <dbReference type="Proteomes" id="UP000775500"/>
    </source>
</evidence>
<dbReference type="Proteomes" id="UP000775500">
    <property type="component" value="Unassembled WGS sequence"/>
</dbReference>
<name>A0A7W8D2T0_9FIRM</name>
<keyword evidence="4" id="KW-1185">Reference proteome</keyword>
<sequence>MDDSFFGSSDFSRDMRYKLQVTLKEMPIDHVLVSNAKTKQSVIEHFFEEFGDIDVKISTTRWNQDGREWVLSNQMLSQEDLQIRPYAGTYCIVDSDTLIYERIYLDLFPQEETDMVSILTEAIQKAMGSLEDSKDLKS</sequence>
<dbReference type="EMBL" id="JACHHD010000009">
    <property type="protein sequence ID" value="MBB5185042.1"/>
    <property type="molecule type" value="Genomic_DNA"/>
</dbReference>
<dbReference type="Proteomes" id="UP000521313">
    <property type="component" value="Unassembled WGS sequence"/>
</dbReference>
<dbReference type="RefSeq" id="WP_183375553.1">
    <property type="nucleotide sequence ID" value="NZ_CALVCN010000005.1"/>
</dbReference>
<reference evidence="2 4" key="3">
    <citation type="journal article" date="2021" name="Sci. Rep.">
        <title>The distribution of antibiotic resistance genes in chicken gut microbiota commensals.</title>
        <authorList>
            <person name="Juricova H."/>
            <person name="Matiasovicova J."/>
            <person name="Kubasova T."/>
            <person name="Cejkova D."/>
            <person name="Rychlik I."/>
        </authorList>
    </citation>
    <scope>NUCLEOTIDE SEQUENCE [LARGE SCALE GENOMIC DNA]</scope>
    <source>
        <strain evidence="2 4">An423</strain>
    </source>
</reference>
<organism evidence="1 3">
    <name type="scientific">Faecalicoccus acidiformans</name>
    <dbReference type="NCBI Taxonomy" id="915173"/>
    <lineage>
        <taxon>Bacteria</taxon>
        <taxon>Bacillati</taxon>
        <taxon>Bacillota</taxon>
        <taxon>Erysipelotrichia</taxon>
        <taxon>Erysipelotrichales</taxon>
        <taxon>Erysipelotrichaceae</taxon>
        <taxon>Faecalicoccus</taxon>
    </lineage>
</organism>
<comment type="caution">
    <text evidence="1">The sequence shown here is derived from an EMBL/GenBank/DDBJ whole genome shotgun (WGS) entry which is preliminary data.</text>
</comment>
<evidence type="ECO:0000313" key="2">
    <source>
        <dbReference type="EMBL" id="MBM6831350.1"/>
    </source>
</evidence>
<reference evidence="1 3" key="1">
    <citation type="submission" date="2020-08" db="EMBL/GenBank/DDBJ databases">
        <title>Genomic Encyclopedia of Type Strains, Phase IV (KMG-IV): sequencing the most valuable type-strain genomes for metagenomic binning, comparative biology and taxonomic classification.</title>
        <authorList>
            <person name="Goeker M."/>
        </authorList>
    </citation>
    <scope>NUCLEOTIDE SEQUENCE [LARGE SCALE GENOMIC DNA]</scope>
    <source>
        <strain evidence="1 3">DSM 26963</strain>
    </source>
</reference>
<proteinExistence type="predicted"/>
<dbReference type="AlphaFoldDB" id="A0A7W8D2T0"/>
<gene>
    <name evidence="2" type="ORF">H5982_04400</name>
    <name evidence="1" type="ORF">HNQ43_001090</name>
</gene>
<reference evidence="2" key="2">
    <citation type="submission" date="2020-08" db="EMBL/GenBank/DDBJ databases">
        <authorList>
            <person name="Cejkova D."/>
            <person name="Kubasova T."/>
            <person name="Jahodarova E."/>
            <person name="Rychlik I."/>
        </authorList>
    </citation>
    <scope>NUCLEOTIDE SEQUENCE</scope>
    <source>
        <strain evidence="2">An423</strain>
    </source>
</reference>
<dbReference type="EMBL" id="JACJLU010000004">
    <property type="protein sequence ID" value="MBM6831350.1"/>
    <property type="molecule type" value="Genomic_DNA"/>
</dbReference>
<evidence type="ECO:0000313" key="3">
    <source>
        <dbReference type="Proteomes" id="UP000521313"/>
    </source>
</evidence>
<accession>A0A7W8D2T0</accession>
<protein>
    <submittedName>
        <fullName evidence="1">Uncharacterized protein</fullName>
    </submittedName>
</protein>
<evidence type="ECO:0000313" key="1">
    <source>
        <dbReference type="EMBL" id="MBB5185042.1"/>
    </source>
</evidence>